<name>A0AC35GRE5_9BILA</name>
<accession>A0AC35GRE5</accession>
<proteinExistence type="predicted"/>
<protein>
    <submittedName>
        <fullName evidence="2">Uncharacterized protein</fullName>
    </submittedName>
</protein>
<sequence length="221" mass="25465">MKQKFLKDWDSTKEIPNYPPEYGRTSLFSSRSVVEHFSFAVVSYYQIENETFALFSYDTEIQKPALLFKEFQDDGNIPPLKFCIDRIASVTQENGTIVFDVREFTDCYNLRFTNAQISEIQNNPINILKYMNLQNVTLKDEDVLVISKATLSFNLRTIHFSNIPSKQNPICHLIELKITYDNTEHSGEVFVELNTDISSTKTCNLKVHSGLSKSVLLRTPE</sequence>
<dbReference type="WBParaSite" id="PS1159_v2.g7886.t1">
    <property type="protein sequence ID" value="PS1159_v2.g7886.t1"/>
    <property type="gene ID" value="PS1159_v2.g7886"/>
</dbReference>
<evidence type="ECO:0000313" key="2">
    <source>
        <dbReference type="WBParaSite" id="PS1159_v2.g7886.t1"/>
    </source>
</evidence>
<reference evidence="2" key="1">
    <citation type="submission" date="2022-11" db="UniProtKB">
        <authorList>
            <consortium name="WormBaseParasite"/>
        </authorList>
    </citation>
    <scope>IDENTIFICATION</scope>
</reference>
<organism evidence="1 2">
    <name type="scientific">Panagrolaimus sp. PS1159</name>
    <dbReference type="NCBI Taxonomy" id="55785"/>
    <lineage>
        <taxon>Eukaryota</taxon>
        <taxon>Metazoa</taxon>
        <taxon>Ecdysozoa</taxon>
        <taxon>Nematoda</taxon>
        <taxon>Chromadorea</taxon>
        <taxon>Rhabditida</taxon>
        <taxon>Tylenchina</taxon>
        <taxon>Panagrolaimomorpha</taxon>
        <taxon>Panagrolaimoidea</taxon>
        <taxon>Panagrolaimidae</taxon>
        <taxon>Panagrolaimus</taxon>
    </lineage>
</organism>
<dbReference type="Proteomes" id="UP000887580">
    <property type="component" value="Unplaced"/>
</dbReference>
<evidence type="ECO:0000313" key="1">
    <source>
        <dbReference type="Proteomes" id="UP000887580"/>
    </source>
</evidence>